<name>A0AAQ3RT04_VIGMU</name>
<dbReference type="AlphaFoldDB" id="A0AAQ3RT04"/>
<evidence type="ECO:0000313" key="1">
    <source>
        <dbReference type="EMBL" id="WVZ03121.1"/>
    </source>
</evidence>
<protein>
    <submittedName>
        <fullName evidence="1">Uncharacterized protein</fullName>
    </submittedName>
</protein>
<gene>
    <name evidence="1" type="ORF">V8G54_023927</name>
</gene>
<evidence type="ECO:0000313" key="2">
    <source>
        <dbReference type="Proteomes" id="UP001374535"/>
    </source>
</evidence>
<organism evidence="1 2">
    <name type="scientific">Vigna mungo</name>
    <name type="common">Black gram</name>
    <name type="synonym">Phaseolus mungo</name>
    <dbReference type="NCBI Taxonomy" id="3915"/>
    <lineage>
        <taxon>Eukaryota</taxon>
        <taxon>Viridiplantae</taxon>
        <taxon>Streptophyta</taxon>
        <taxon>Embryophyta</taxon>
        <taxon>Tracheophyta</taxon>
        <taxon>Spermatophyta</taxon>
        <taxon>Magnoliopsida</taxon>
        <taxon>eudicotyledons</taxon>
        <taxon>Gunneridae</taxon>
        <taxon>Pentapetalae</taxon>
        <taxon>rosids</taxon>
        <taxon>fabids</taxon>
        <taxon>Fabales</taxon>
        <taxon>Fabaceae</taxon>
        <taxon>Papilionoideae</taxon>
        <taxon>50 kb inversion clade</taxon>
        <taxon>NPAAA clade</taxon>
        <taxon>indigoferoid/millettioid clade</taxon>
        <taxon>Phaseoleae</taxon>
        <taxon>Vigna</taxon>
    </lineage>
</organism>
<sequence>MKKSLSIQEIWLAPEFLQQSGTLLRDGQQPHLAGANDVEAAQVGTAGGEGGKEHVFLAEAPIRGEVGMKVHEENMVAEENSGITSDPGPVDGRRAVLETEERFAIPGFGLCDSVCRLRFSVRCDEDDRTARDDGILVVMDMCVEFVMKMIRVHDDGGDIVLLLLDRLMMA</sequence>
<keyword evidence="2" id="KW-1185">Reference proteome</keyword>
<dbReference type="Proteomes" id="UP001374535">
    <property type="component" value="Chromosome 7"/>
</dbReference>
<accession>A0AAQ3RT04</accession>
<reference evidence="1 2" key="1">
    <citation type="journal article" date="2023" name="Life. Sci Alliance">
        <title>Evolutionary insights into 3D genome organization and epigenetic landscape of Vigna mungo.</title>
        <authorList>
            <person name="Junaid A."/>
            <person name="Singh B."/>
            <person name="Bhatia S."/>
        </authorList>
    </citation>
    <scope>NUCLEOTIDE SEQUENCE [LARGE SCALE GENOMIC DNA]</scope>
    <source>
        <strain evidence="1">Urdbean</strain>
    </source>
</reference>
<dbReference type="EMBL" id="CP144694">
    <property type="protein sequence ID" value="WVZ03121.1"/>
    <property type="molecule type" value="Genomic_DNA"/>
</dbReference>
<proteinExistence type="predicted"/>